<keyword evidence="2" id="KW-0472">Membrane</keyword>
<feature type="compositionally biased region" description="Acidic residues" evidence="1">
    <location>
        <begin position="83"/>
        <end position="100"/>
    </location>
</feature>
<dbReference type="Proteomes" id="UP001652623">
    <property type="component" value="Chromosome 9"/>
</dbReference>
<feature type="transmembrane region" description="Helical" evidence="2">
    <location>
        <begin position="129"/>
        <end position="152"/>
    </location>
</feature>
<organism evidence="3 4">
    <name type="scientific">Ziziphus jujuba</name>
    <name type="common">Chinese jujube</name>
    <name type="synonym">Ziziphus sativa</name>
    <dbReference type="NCBI Taxonomy" id="326968"/>
    <lineage>
        <taxon>Eukaryota</taxon>
        <taxon>Viridiplantae</taxon>
        <taxon>Streptophyta</taxon>
        <taxon>Embryophyta</taxon>
        <taxon>Tracheophyta</taxon>
        <taxon>Spermatophyta</taxon>
        <taxon>Magnoliopsida</taxon>
        <taxon>eudicotyledons</taxon>
        <taxon>Gunneridae</taxon>
        <taxon>Pentapetalae</taxon>
        <taxon>rosids</taxon>
        <taxon>fabids</taxon>
        <taxon>Rosales</taxon>
        <taxon>Rhamnaceae</taxon>
        <taxon>Paliureae</taxon>
        <taxon>Ziziphus</taxon>
    </lineage>
</organism>
<feature type="region of interest" description="Disordered" evidence="1">
    <location>
        <begin position="1"/>
        <end position="24"/>
    </location>
</feature>
<proteinExistence type="predicted"/>
<keyword evidence="3" id="KW-1185">Reference proteome</keyword>
<evidence type="ECO:0000313" key="3">
    <source>
        <dbReference type="Proteomes" id="UP001652623"/>
    </source>
</evidence>
<evidence type="ECO:0000256" key="1">
    <source>
        <dbReference type="SAM" id="MobiDB-lite"/>
    </source>
</evidence>
<dbReference type="RefSeq" id="XP_015902704.3">
    <property type="nucleotide sequence ID" value="XM_016047218.4"/>
</dbReference>
<protein>
    <submittedName>
        <fullName evidence="4">Protein SHORT HYPOCOTYL IN WHITE LIGHT 1</fullName>
    </submittedName>
</protein>
<dbReference type="AlphaFoldDB" id="A0A6P4AU90"/>
<dbReference type="PANTHER" id="PTHR35474">
    <property type="entry name" value="ATP PHOSPHORIBOSYLTRANSFERASE REGULATORY SUBUNIT"/>
    <property type="match status" value="1"/>
</dbReference>
<reference evidence="4" key="1">
    <citation type="submission" date="2025-08" db="UniProtKB">
        <authorList>
            <consortium name="RefSeq"/>
        </authorList>
    </citation>
    <scope>IDENTIFICATION</scope>
    <source>
        <tissue evidence="4">Seedling</tissue>
    </source>
</reference>
<dbReference type="FunCoup" id="A0A6P4AU90">
    <property type="interactions" value="921"/>
</dbReference>
<gene>
    <name evidence="4" type="primary">LOC107435585</name>
</gene>
<dbReference type="GeneID" id="107435585"/>
<keyword evidence="2" id="KW-1133">Transmembrane helix</keyword>
<dbReference type="PANTHER" id="PTHR35474:SF1">
    <property type="entry name" value="ATP PHOSPHORIBOSYLTRANSFERASE REGULATORY SUBUNIT"/>
    <property type="match status" value="1"/>
</dbReference>
<dbReference type="InterPro" id="IPR039324">
    <property type="entry name" value="SHW1"/>
</dbReference>
<evidence type="ECO:0000256" key="2">
    <source>
        <dbReference type="SAM" id="Phobius"/>
    </source>
</evidence>
<accession>A0A6P4AU90</accession>
<evidence type="ECO:0000313" key="4">
    <source>
        <dbReference type="RefSeq" id="XP_015902704.3"/>
    </source>
</evidence>
<dbReference type="InParanoid" id="A0A6P4AU90"/>
<sequence length="210" mass="23918">MSFSIVLSPPPTLSPSLPRTQQQHQLPNSLNLVSDKFTLQFLSFGTRHRLQASRRISNFPQGIDNLVDDPRSWSRSIDRRDDGEYDDEEDDDDDDDDDEEDRSLDLLVRFVQNIFKKISKRARRAVRSVLPISISAKLVGFSVNGVLILAFLWIMKAFLEVVCTLSSVVFVSILLIRGVWTGVTHLQENRNLKVNEFDDQNTWTGAQPAT</sequence>
<dbReference type="GO" id="GO:0009787">
    <property type="term" value="P:regulation of abscisic acid-activated signaling pathway"/>
    <property type="evidence" value="ECO:0007669"/>
    <property type="project" value="InterPro"/>
</dbReference>
<dbReference type="KEGG" id="zju:107435585"/>
<feature type="region of interest" description="Disordered" evidence="1">
    <location>
        <begin position="75"/>
        <end position="100"/>
    </location>
</feature>
<feature type="transmembrane region" description="Helical" evidence="2">
    <location>
        <begin position="158"/>
        <end position="180"/>
    </location>
</feature>
<name>A0A6P4AU90_ZIZJJ</name>
<keyword evidence="2" id="KW-0812">Transmembrane</keyword>
<dbReference type="GO" id="GO:0010100">
    <property type="term" value="P:negative regulation of photomorphogenesis"/>
    <property type="evidence" value="ECO:0007669"/>
    <property type="project" value="InterPro"/>
</dbReference>